<dbReference type="RefSeq" id="WP_007854077.1">
    <property type="nucleotide sequence ID" value="NZ_SLTU01000001.1"/>
</dbReference>
<proteinExistence type="predicted"/>
<dbReference type="EMBL" id="SLTU01000001">
    <property type="protein sequence ID" value="TDA75010.1"/>
    <property type="molecule type" value="Genomic_DNA"/>
</dbReference>
<feature type="domain" description="Glycosyl transferase family 1" evidence="1">
    <location>
        <begin position="207"/>
        <end position="368"/>
    </location>
</feature>
<gene>
    <name evidence="3" type="ORF">E1I98_00600</name>
</gene>
<accession>A0A4R4GGC6</accession>
<sequence>MNILFLLKSFEVGGLEVVTTTLANKFQEEGHKVVIWTFSEGKTSLVSRLDENVKLVYGFGFNLSKCNINALRTVLIDEKIQIVINQWGLPFIPAYVLKKASRGIPVKIIAVYHNDPSTNGRLKDVEIAMEKNRNIVVYLGLKMKYWLYRQITAASMRYVYRNSDGYMVLSQSFVEGFKKFTGIRKADRLIVQTNPVTIDISDYNYDFERKKKELVFVGRLDYTQKRVSRIIETWSLLEHKHADWILRIVGDGPERDNIEHMVQKLELKNVRFEGFQYPRSYYEISSILILTSEYEGFGLVVAEAMSFGVIPVVLGSYSAIYDLLVDGENGIIVPYSHKDGFNANVMANALERLMNDRILCQKMSLIAYRHSRFFSIERISKEWYDRLNKIIER</sequence>
<dbReference type="PANTHER" id="PTHR12526:SF628">
    <property type="entry name" value="MANNOSYLGLUCOSYLGLYCERATE SYNTHASE"/>
    <property type="match status" value="1"/>
</dbReference>
<dbReference type="SUPFAM" id="SSF53756">
    <property type="entry name" value="UDP-Glycosyltransferase/glycogen phosphorylase"/>
    <property type="match status" value="1"/>
</dbReference>
<dbReference type="Proteomes" id="UP000294527">
    <property type="component" value="Unassembled WGS sequence"/>
</dbReference>
<evidence type="ECO:0000259" key="2">
    <source>
        <dbReference type="Pfam" id="PF13439"/>
    </source>
</evidence>
<dbReference type="InterPro" id="IPR001296">
    <property type="entry name" value="Glyco_trans_1"/>
</dbReference>
<evidence type="ECO:0000313" key="4">
    <source>
        <dbReference type="Proteomes" id="UP000294527"/>
    </source>
</evidence>
<name>A0A4R4GGC6_9BACT</name>
<evidence type="ECO:0000313" key="3">
    <source>
        <dbReference type="EMBL" id="TDA75010.1"/>
    </source>
</evidence>
<dbReference type="PANTHER" id="PTHR12526">
    <property type="entry name" value="GLYCOSYLTRANSFERASE"/>
    <property type="match status" value="1"/>
</dbReference>
<dbReference type="Gene3D" id="3.40.50.2000">
    <property type="entry name" value="Glycogen Phosphorylase B"/>
    <property type="match status" value="2"/>
</dbReference>
<dbReference type="Pfam" id="PF00534">
    <property type="entry name" value="Glycos_transf_1"/>
    <property type="match status" value="1"/>
</dbReference>
<dbReference type="Pfam" id="PF13439">
    <property type="entry name" value="Glyco_transf_4"/>
    <property type="match status" value="1"/>
</dbReference>
<dbReference type="AlphaFoldDB" id="A0A4R4GGC6"/>
<dbReference type="InterPro" id="IPR028098">
    <property type="entry name" value="Glyco_trans_4-like_N"/>
</dbReference>
<evidence type="ECO:0000259" key="1">
    <source>
        <dbReference type="Pfam" id="PF00534"/>
    </source>
</evidence>
<organism evidence="3 4">
    <name type="scientific">Phocaeicola dorei</name>
    <dbReference type="NCBI Taxonomy" id="357276"/>
    <lineage>
        <taxon>Bacteria</taxon>
        <taxon>Pseudomonadati</taxon>
        <taxon>Bacteroidota</taxon>
        <taxon>Bacteroidia</taxon>
        <taxon>Bacteroidales</taxon>
        <taxon>Bacteroidaceae</taxon>
        <taxon>Phocaeicola</taxon>
    </lineage>
</organism>
<comment type="caution">
    <text evidence="3">The sequence shown here is derived from an EMBL/GenBank/DDBJ whole genome shotgun (WGS) entry which is preliminary data.</text>
</comment>
<dbReference type="GO" id="GO:0016757">
    <property type="term" value="F:glycosyltransferase activity"/>
    <property type="evidence" value="ECO:0007669"/>
    <property type="project" value="InterPro"/>
</dbReference>
<feature type="domain" description="Glycosyltransferase subfamily 4-like N-terminal" evidence="2">
    <location>
        <begin position="12"/>
        <end position="196"/>
    </location>
</feature>
<keyword evidence="3" id="KW-0808">Transferase</keyword>
<protein>
    <submittedName>
        <fullName evidence="3">Glycosyltransferase family 4 protein</fullName>
    </submittedName>
</protein>
<reference evidence="3 4" key="1">
    <citation type="journal article" date="2019" name="Nat. Microbiol.">
        <title>Genomic variation and strain-specific functional adaptation in the human gut microbiome during early life.</title>
        <authorList>
            <person name="Vatanen T."/>
            <person name="Plichta D.R."/>
            <person name="Somani J."/>
            <person name="Munch P.C."/>
            <person name="Arthur T.D."/>
            <person name="Hall A.B."/>
            <person name="Rudolf S."/>
            <person name="Oakeley E.J."/>
            <person name="Ke X."/>
            <person name="Young R.A."/>
            <person name="Haiser H.J."/>
            <person name="Kolde R."/>
            <person name="Yassour M."/>
            <person name="Luopajarvi K."/>
            <person name="Siljander H."/>
            <person name="Virtanen S.M."/>
            <person name="Ilonen J."/>
            <person name="Uibo R."/>
            <person name="Tillmann V."/>
            <person name="Mokurov S."/>
            <person name="Dorshakova N."/>
            <person name="Porter J.A."/>
            <person name="McHardy A.C."/>
            <person name="Lahdesmaki H."/>
            <person name="Vlamakis H."/>
            <person name="Huttenhower C."/>
            <person name="Knip M."/>
            <person name="Xavier R.J."/>
        </authorList>
    </citation>
    <scope>NUCLEOTIDE SEQUENCE [LARGE SCALE GENOMIC DNA]</scope>
    <source>
        <strain evidence="3 4">RJX1047</strain>
    </source>
</reference>